<reference evidence="2" key="1">
    <citation type="journal article" date="2016" name="Nature">
        <title>The genome of the seagrass Zostera marina reveals angiosperm adaptation to the sea.</title>
        <authorList>
            <person name="Olsen J.L."/>
            <person name="Rouze P."/>
            <person name="Verhelst B."/>
            <person name="Lin Y.-C."/>
            <person name="Bayer T."/>
            <person name="Collen J."/>
            <person name="Dattolo E."/>
            <person name="De Paoli E."/>
            <person name="Dittami S."/>
            <person name="Maumus F."/>
            <person name="Michel G."/>
            <person name="Kersting A."/>
            <person name="Lauritano C."/>
            <person name="Lohaus R."/>
            <person name="Toepel M."/>
            <person name="Tonon T."/>
            <person name="Vanneste K."/>
            <person name="Amirebrahimi M."/>
            <person name="Brakel J."/>
            <person name="Bostroem C."/>
            <person name="Chovatia M."/>
            <person name="Grimwood J."/>
            <person name="Jenkins J.W."/>
            <person name="Jueterbock A."/>
            <person name="Mraz A."/>
            <person name="Stam W.T."/>
            <person name="Tice H."/>
            <person name="Bornberg-Bauer E."/>
            <person name="Green P.J."/>
            <person name="Pearson G.A."/>
            <person name="Procaccini G."/>
            <person name="Duarte C.M."/>
            <person name="Schmutz J."/>
            <person name="Reusch T.B.H."/>
            <person name="Van de Peer Y."/>
        </authorList>
    </citation>
    <scope>NUCLEOTIDE SEQUENCE [LARGE SCALE GENOMIC DNA]</scope>
    <source>
        <strain evidence="2">cv. Finnish</strain>
    </source>
</reference>
<organism evidence="1 2">
    <name type="scientific">Zostera marina</name>
    <name type="common">Eelgrass</name>
    <dbReference type="NCBI Taxonomy" id="29655"/>
    <lineage>
        <taxon>Eukaryota</taxon>
        <taxon>Viridiplantae</taxon>
        <taxon>Streptophyta</taxon>
        <taxon>Embryophyta</taxon>
        <taxon>Tracheophyta</taxon>
        <taxon>Spermatophyta</taxon>
        <taxon>Magnoliopsida</taxon>
        <taxon>Liliopsida</taxon>
        <taxon>Zosteraceae</taxon>
        <taxon>Zostera</taxon>
    </lineage>
</organism>
<accession>A0A0K9NX78</accession>
<proteinExistence type="predicted"/>
<evidence type="ECO:0000313" key="2">
    <source>
        <dbReference type="Proteomes" id="UP000036987"/>
    </source>
</evidence>
<gene>
    <name evidence="1" type="ORF">ZOSMA_52G00520</name>
</gene>
<dbReference type="OrthoDB" id="744797at2759"/>
<dbReference type="PANTHER" id="PTHR47273:SF6">
    <property type="entry name" value="POLLEN OLE E 1 ALLERGEN AND EXTENSIN FAMILY PROTEIN"/>
    <property type="match status" value="1"/>
</dbReference>
<name>A0A0K9NX78_ZOSMR</name>
<dbReference type="EMBL" id="LFYR01001488">
    <property type="protein sequence ID" value="KMZ61401.1"/>
    <property type="molecule type" value="Genomic_DNA"/>
</dbReference>
<dbReference type="OMA" id="CACWPRR"/>
<dbReference type="PANTHER" id="PTHR47273">
    <property type="entry name" value="EXPRESSED PROTEIN"/>
    <property type="match status" value="1"/>
</dbReference>
<dbReference type="Pfam" id="PF01190">
    <property type="entry name" value="Pollen_Ole_e_1"/>
    <property type="match status" value="1"/>
</dbReference>
<evidence type="ECO:0000313" key="1">
    <source>
        <dbReference type="EMBL" id="KMZ61401.1"/>
    </source>
</evidence>
<dbReference type="Proteomes" id="UP000036987">
    <property type="component" value="Unassembled WGS sequence"/>
</dbReference>
<keyword evidence="2" id="KW-1185">Reference proteome</keyword>
<dbReference type="STRING" id="29655.A0A0K9NX78"/>
<comment type="caution">
    <text evidence="1">The sequence shown here is derived from an EMBL/GenBank/DDBJ whole genome shotgun (WGS) entry which is preliminary data.</text>
</comment>
<protein>
    <recommendedName>
        <fullName evidence="3">Pollen Ole e 1 allergen and extensin family protein</fullName>
    </recommendedName>
</protein>
<evidence type="ECO:0008006" key="3">
    <source>
        <dbReference type="Google" id="ProtNLM"/>
    </source>
</evidence>
<dbReference type="AlphaFoldDB" id="A0A0K9NX78"/>
<sequence length="180" mass="20496">MKTTMILSPSMEKLKRKSAIVFIFFLFFDGAIAHQYAFEEENLFEIAGYGEEKLSSVIIFGRVTCSGKYSMITDTTPQVAVPGAEISVACKNVLWKRKNKYSWIHGTTDEYGEFIVDLPSELHGIPSLEKACIVKIRRLPKEHSSVCGHTVKRRRRRRTRIQLSSARNNVRFYTAGTISL</sequence>